<sequence>MQPPQHPTLVEVAAAAGVSVASASRALSGASASPKMVEAVRRAAAELGYVPDASARSLKVRRTEQLAFAVADLGNPVYVAMMRAIEGVVRAAGYRLVVSATGADPQMEVEVIRGINRGYADGLIVSPIRITDEVVTEIRRARVPVVVIGTLPASTGIDNVRTNSARGVGLAVAHLVDGGRRSIAFVNGPQDTVPGAARAKGFGKAMQAAGLAVADGQTVGATDFTHDAGDKATTDLLARYRPDALICANDLLAIGALRALRAAGLRVPDDVAVVGIDNTELAELATPALTSVSLGSEERGRIAAAMLLDRLGERGRPPQRASVSPRLVVRASSDPVAPPASSPRKRKQP</sequence>
<evidence type="ECO:0000256" key="3">
    <source>
        <dbReference type="ARBA" id="ARBA00023163"/>
    </source>
</evidence>
<dbReference type="PROSITE" id="PS50932">
    <property type="entry name" value="HTH_LACI_2"/>
    <property type="match status" value="1"/>
</dbReference>
<dbReference type="PANTHER" id="PTHR30146">
    <property type="entry name" value="LACI-RELATED TRANSCRIPTIONAL REPRESSOR"/>
    <property type="match status" value="1"/>
</dbReference>
<dbReference type="PANTHER" id="PTHR30146:SF109">
    <property type="entry name" value="HTH-TYPE TRANSCRIPTIONAL REGULATOR GALS"/>
    <property type="match status" value="1"/>
</dbReference>
<evidence type="ECO:0000256" key="2">
    <source>
        <dbReference type="ARBA" id="ARBA00023125"/>
    </source>
</evidence>
<dbReference type="Pfam" id="PF00356">
    <property type="entry name" value="LacI"/>
    <property type="match status" value="1"/>
</dbReference>
<organism evidence="6 7">
    <name type="scientific">Jatrophihabitans cynanchi</name>
    <dbReference type="NCBI Taxonomy" id="2944128"/>
    <lineage>
        <taxon>Bacteria</taxon>
        <taxon>Bacillati</taxon>
        <taxon>Actinomycetota</taxon>
        <taxon>Actinomycetes</taxon>
        <taxon>Jatrophihabitantales</taxon>
        <taxon>Jatrophihabitantaceae</taxon>
        <taxon>Jatrophihabitans</taxon>
    </lineage>
</organism>
<evidence type="ECO:0000259" key="5">
    <source>
        <dbReference type="PROSITE" id="PS50932"/>
    </source>
</evidence>
<dbReference type="EMBL" id="CP097463">
    <property type="protein sequence ID" value="WAX58249.1"/>
    <property type="molecule type" value="Genomic_DNA"/>
</dbReference>
<dbReference type="InterPro" id="IPR028082">
    <property type="entry name" value="Peripla_BP_I"/>
</dbReference>
<dbReference type="RefSeq" id="WP_269444799.1">
    <property type="nucleotide sequence ID" value="NZ_CP097463.1"/>
</dbReference>
<evidence type="ECO:0000256" key="4">
    <source>
        <dbReference type="SAM" id="MobiDB-lite"/>
    </source>
</evidence>
<accession>A0ABY7K0Q2</accession>
<name>A0ABY7K0Q2_9ACTN</name>
<gene>
    <name evidence="6" type="ORF">M6B22_05655</name>
</gene>
<evidence type="ECO:0000313" key="6">
    <source>
        <dbReference type="EMBL" id="WAX58249.1"/>
    </source>
</evidence>
<dbReference type="InterPro" id="IPR010982">
    <property type="entry name" value="Lambda_DNA-bd_dom_sf"/>
</dbReference>
<dbReference type="InterPro" id="IPR000843">
    <property type="entry name" value="HTH_LacI"/>
</dbReference>
<feature type="region of interest" description="Disordered" evidence="4">
    <location>
        <begin position="311"/>
        <end position="349"/>
    </location>
</feature>
<reference evidence="6" key="1">
    <citation type="submission" date="2022-05" db="EMBL/GenBank/DDBJ databases">
        <title>Jatrophihabitans sp. SB3-54 whole genome sequence.</title>
        <authorList>
            <person name="Suh M.K."/>
            <person name="Eom M.K."/>
            <person name="Kim J.S."/>
            <person name="Kim H.S."/>
            <person name="Do H.E."/>
            <person name="Shin Y.K."/>
            <person name="Lee J.-S."/>
        </authorList>
    </citation>
    <scope>NUCLEOTIDE SEQUENCE</scope>
    <source>
        <strain evidence="6">SB3-54</strain>
    </source>
</reference>
<dbReference type="Gene3D" id="3.40.50.2300">
    <property type="match status" value="2"/>
</dbReference>
<dbReference type="Proteomes" id="UP001164693">
    <property type="component" value="Chromosome"/>
</dbReference>
<keyword evidence="3" id="KW-0804">Transcription</keyword>
<evidence type="ECO:0000313" key="7">
    <source>
        <dbReference type="Proteomes" id="UP001164693"/>
    </source>
</evidence>
<protein>
    <submittedName>
        <fullName evidence="6">LacI family transcriptional regulator</fullName>
    </submittedName>
</protein>
<dbReference type="InterPro" id="IPR046335">
    <property type="entry name" value="LacI/GalR-like_sensor"/>
</dbReference>
<dbReference type="SUPFAM" id="SSF47413">
    <property type="entry name" value="lambda repressor-like DNA-binding domains"/>
    <property type="match status" value="1"/>
</dbReference>
<dbReference type="SMART" id="SM00354">
    <property type="entry name" value="HTH_LACI"/>
    <property type="match status" value="1"/>
</dbReference>
<keyword evidence="1" id="KW-0805">Transcription regulation</keyword>
<keyword evidence="2" id="KW-0238">DNA-binding</keyword>
<proteinExistence type="predicted"/>
<dbReference type="CDD" id="cd06267">
    <property type="entry name" value="PBP1_LacI_sugar_binding-like"/>
    <property type="match status" value="1"/>
</dbReference>
<dbReference type="Pfam" id="PF13377">
    <property type="entry name" value="Peripla_BP_3"/>
    <property type="match status" value="1"/>
</dbReference>
<dbReference type="Gene3D" id="1.10.260.40">
    <property type="entry name" value="lambda repressor-like DNA-binding domains"/>
    <property type="match status" value="1"/>
</dbReference>
<keyword evidence="7" id="KW-1185">Reference proteome</keyword>
<feature type="domain" description="HTH lacI-type" evidence="5">
    <location>
        <begin position="7"/>
        <end position="60"/>
    </location>
</feature>
<evidence type="ECO:0000256" key="1">
    <source>
        <dbReference type="ARBA" id="ARBA00023015"/>
    </source>
</evidence>
<dbReference type="SUPFAM" id="SSF53822">
    <property type="entry name" value="Periplasmic binding protein-like I"/>
    <property type="match status" value="1"/>
</dbReference>